<dbReference type="PROSITE" id="PS00134">
    <property type="entry name" value="TRYPSIN_HIS"/>
    <property type="match status" value="1"/>
</dbReference>
<evidence type="ECO:0000256" key="1">
    <source>
        <dbReference type="ARBA" id="ARBA00022729"/>
    </source>
</evidence>
<dbReference type="PANTHER" id="PTHR15462">
    <property type="entry name" value="SERINE PROTEASE"/>
    <property type="match status" value="1"/>
</dbReference>
<dbReference type="AlphaFoldDB" id="A0A0P1I035"/>
<dbReference type="STRING" id="1715693.PH7735_00163"/>
<dbReference type="EMBL" id="CYTW01000001">
    <property type="protein sequence ID" value="CUJ82570.1"/>
    <property type="molecule type" value="Genomic_DNA"/>
</dbReference>
<accession>A0A0P1I035</accession>
<name>A0A0P1I035_9RHOB</name>
<dbReference type="InterPro" id="IPR043504">
    <property type="entry name" value="Peptidase_S1_PA_chymotrypsin"/>
</dbReference>
<evidence type="ECO:0000259" key="3">
    <source>
        <dbReference type="PROSITE" id="PS50240"/>
    </source>
</evidence>
<keyword evidence="1 2" id="KW-0732">Signal</keyword>
<evidence type="ECO:0000313" key="4">
    <source>
        <dbReference type="EMBL" id="CUJ82570.1"/>
    </source>
</evidence>
<dbReference type="InterPro" id="IPR001314">
    <property type="entry name" value="Peptidase_S1A"/>
</dbReference>
<keyword evidence="5" id="KW-1185">Reference proteome</keyword>
<dbReference type="Gene3D" id="2.40.10.10">
    <property type="entry name" value="Trypsin-like serine proteases"/>
    <property type="match status" value="2"/>
</dbReference>
<organism evidence="4 5">
    <name type="scientific">Shimia thalassica</name>
    <dbReference type="NCBI Taxonomy" id="1715693"/>
    <lineage>
        <taxon>Bacteria</taxon>
        <taxon>Pseudomonadati</taxon>
        <taxon>Pseudomonadota</taxon>
        <taxon>Alphaproteobacteria</taxon>
        <taxon>Rhodobacterales</taxon>
        <taxon>Roseobacteraceae</taxon>
    </lineage>
</organism>
<dbReference type="Proteomes" id="UP000051870">
    <property type="component" value="Unassembled WGS sequence"/>
</dbReference>
<dbReference type="GeneID" id="83879262"/>
<evidence type="ECO:0000313" key="5">
    <source>
        <dbReference type="Proteomes" id="UP000051870"/>
    </source>
</evidence>
<feature type="domain" description="Peptidase S1" evidence="3">
    <location>
        <begin position="19"/>
        <end position="241"/>
    </location>
</feature>
<dbReference type="GO" id="GO:0004252">
    <property type="term" value="F:serine-type endopeptidase activity"/>
    <property type="evidence" value="ECO:0007669"/>
    <property type="project" value="InterPro"/>
</dbReference>
<evidence type="ECO:0000256" key="2">
    <source>
        <dbReference type="SAM" id="SignalP"/>
    </source>
</evidence>
<dbReference type="InterPro" id="IPR050966">
    <property type="entry name" value="Glutamyl_endopeptidase"/>
</dbReference>
<reference evidence="5" key="1">
    <citation type="submission" date="2015-09" db="EMBL/GenBank/DDBJ databases">
        <authorList>
            <person name="Rodrigo-Torres Lidia"/>
            <person name="Arahal R.David."/>
        </authorList>
    </citation>
    <scope>NUCLEOTIDE SEQUENCE [LARGE SCALE GENOMIC DNA]</scope>
    <source>
        <strain evidence="5">CECT 7735</strain>
    </source>
</reference>
<dbReference type="InterPro" id="IPR001254">
    <property type="entry name" value="Trypsin_dom"/>
</dbReference>
<dbReference type="PROSITE" id="PS50240">
    <property type="entry name" value="TRYPSIN_DOM"/>
    <property type="match status" value="1"/>
</dbReference>
<dbReference type="GO" id="GO:0006508">
    <property type="term" value="P:proteolysis"/>
    <property type="evidence" value="ECO:0007669"/>
    <property type="project" value="InterPro"/>
</dbReference>
<dbReference type="SUPFAM" id="SSF50494">
    <property type="entry name" value="Trypsin-like serine proteases"/>
    <property type="match status" value="1"/>
</dbReference>
<dbReference type="InterPro" id="IPR018114">
    <property type="entry name" value="TRYPSIN_HIS"/>
</dbReference>
<feature type="chain" id="PRO_5006064766" evidence="2">
    <location>
        <begin position="23"/>
        <end position="274"/>
    </location>
</feature>
<dbReference type="RefSeq" id="WP_058309443.1">
    <property type="nucleotide sequence ID" value="NZ_CYTW01000001.1"/>
</dbReference>
<protein>
    <submittedName>
        <fullName evidence="4">V8-like Glu-specific endopeptidase</fullName>
    </submittedName>
</protein>
<dbReference type="InterPro" id="IPR009003">
    <property type="entry name" value="Peptidase_S1_PA"/>
</dbReference>
<proteinExistence type="predicted"/>
<dbReference type="Pfam" id="PF13365">
    <property type="entry name" value="Trypsin_2"/>
    <property type="match status" value="1"/>
</dbReference>
<gene>
    <name evidence="4" type="ORF">PH7735_00163</name>
</gene>
<dbReference type="PRINTS" id="PR00722">
    <property type="entry name" value="CHYMOTRYPSIN"/>
</dbReference>
<dbReference type="PANTHER" id="PTHR15462:SF8">
    <property type="entry name" value="SERINE PROTEASE"/>
    <property type="match status" value="1"/>
</dbReference>
<sequence length="274" mass="29625">MIIRLCLVFVLSILTAAPVASGETFKALRSRGELLGWEAIGRVDLVGKGFCTGALIAQDLVLTAAHCVFDDTGRMIAPERVIFRSGYVNGESLSVRKINRIIADAGYVPSQDGMIQSAMMRHDLALLRLASPIYSSEADPFAIHTTPEKGEVVSVLSYGRGRSEHLSWQKDCRVLDRYSGLMSFDCNVTFGSSGAPVFVRYGTRMRILSVVSAMGKDRDGDKVSLGMELPEAVARLKQRMRYGEPNTLSTGAGAKRITVGSGTRAGGAKFVKVN</sequence>
<feature type="signal peptide" evidence="2">
    <location>
        <begin position="1"/>
        <end position="22"/>
    </location>
</feature>